<dbReference type="RefSeq" id="XP_027082151.1">
    <property type="nucleotide sequence ID" value="XM_027226350.1"/>
</dbReference>
<dbReference type="InterPro" id="IPR004146">
    <property type="entry name" value="DC1"/>
</dbReference>
<dbReference type="Pfam" id="PF03107">
    <property type="entry name" value="C1_2"/>
    <property type="match status" value="3"/>
</dbReference>
<feature type="domain" description="DC1" evidence="2">
    <location>
        <begin position="173"/>
        <end position="220"/>
    </location>
</feature>
<dbReference type="GeneID" id="113704448"/>
<reference evidence="3" key="1">
    <citation type="journal article" date="2025" name="Foods">
        <title>Unveiling the Microbial Signatures of Arabica Coffee Cherries: Insights into Ripeness Specific Diversity, Functional Traits, and Implications for Quality and Safety.</title>
        <authorList>
            <consortium name="RefSeq"/>
            <person name="Tenea G.N."/>
            <person name="Cifuentes V."/>
            <person name="Reyes P."/>
            <person name="Cevallos-Vallejos M."/>
        </authorList>
    </citation>
    <scope>NUCLEOTIDE SEQUENCE [LARGE SCALE GENOMIC DNA]</scope>
</reference>
<dbReference type="AlphaFoldDB" id="A0A6P6TWP4"/>
<accession>A0A6P6TWP4</accession>
<evidence type="ECO:0000313" key="3">
    <source>
        <dbReference type="Proteomes" id="UP001652660"/>
    </source>
</evidence>
<dbReference type="PANTHER" id="PTHR32410">
    <property type="entry name" value="CYSTEINE/HISTIDINE-RICH C1 DOMAIN FAMILY PROTEIN"/>
    <property type="match status" value="1"/>
</dbReference>
<evidence type="ECO:0000256" key="1">
    <source>
        <dbReference type="ARBA" id="ARBA00022737"/>
    </source>
</evidence>
<dbReference type="InterPro" id="IPR046349">
    <property type="entry name" value="C1-like_sf"/>
</dbReference>
<feature type="domain" description="DC1" evidence="2">
    <location>
        <begin position="118"/>
        <end position="161"/>
    </location>
</feature>
<dbReference type="InterPro" id="IPR053192">
    <property type="entry name" value="Vacuole_Formation_Reg"/>
</dbReference>
<protein>
    <submittedName>
        <fullName evidence="4">Protein VACUOLELESS GAMETOPHYTES-like</fullName>
    </submittedName>
</protein>
<sequence length="290" mass="33265">MMLTKHEINSATADQEEAILSICDWCIEPILLSDPHYACAEGDYFLHKTCYQFPDELQTPKHPEHLLTPMTVLAVAGNFRCHACLKEGSCLYYECKSCKFYICIKCVSASLTSAVLHNSHKHLLTQVENTNRITCNACGVDRGSFGFGCEDCHFYLDYECALMPPTTKQKWDEHMLVLSYPPFVEHPDEFCCVICDLQMNPNEWMYHCHECDQSFHPWCIPQIHQNTKFGRAMYVDEHSHPLTHIPEAYDDAICHGCDNNFDDGEEAFQCTECSYCLRADCACKREVLDP</sequence>
<keyword evidence="3" id="KW-1185">Reference proteome</keyword>
<reference evidence="4" key="2">
    <citation type="submission" date="2025-08" db="UniProtKB">
        <authorList>
            <consortium name="RefSeq"/>
        </authorList>
    </citation>
    <scope>IDENTIFICATION</scope>
    <source>
        <tissue evidence="4">Leaves</tissue>
    </source>
</reference>
<evidence type="ECO:0000259" key="2">
    <source>
        <dbReference type="Pfam" id="PF03107"/>
    </source>
</evidence>
<feature type="domain" description="DC1" evidence="2">
    <location>
        <begin position="60"/>
        <end position="107"/>
    </location>
</feature>
<gene>
    <name evidence="4" type="primary">LOC113704448</name>
</gene>
<dbReference type="SUPFAM" id="SSF57889">
    <property type="entry name" value="Cysteine-rich domain"/>
    <property type="match status" value="3"/>
</dbReference>
<dbReference type="Proteomes" id="UP001652660">
    <property type="component" value="Chromosome 8e"/>
</dbReference>
<keyword evidence="1" id="KW-0677">Repeat</keyword>
<dbReference type="OrthoDB" id="938199at2759"/>
<dbReference type="PANTHER" id="PTHR32410:SF216">
    <property type="entry name" value="PHORBOL-ESTER_DAG-TYPE DOMAIN-CONTAINING PROTEIN"/>
    <property type="match status" value="1"/>
</dbReference>
<proteinExistence type="predicted"/>
<organism evidence="3 4">
    <name type="scientific">Coffea arabica</name>
    <name type="common">Arabian coffee</name>
    <dbReference type="NCBI Taxonomy" id="13443"/>
    <lineage>
        <taxon>Eukaryota</taxon>
        <taxon>Viridiplantae</taxon>
        <taxon>Streptophyta</taxon>
        <taxon>Embryophyta</taxon>
        <taxon>Tracheophyta</taxon>
        <taxon>Spermatophyta</taxon>
        <taxon>Magnoliopsida</taxon>
        <taxon>eudicotyledons</taxon>
        <taxon>Gunneridae</taxon>
        <taxon>Pentapetalae</taxon>
        <taxon>asterids</taxon>
        <taxon>lamiids</taxon>
        <taxon>Gentianales</taxon>
        <taxon>Rubiaceae</taxon>
        <taxon>Ixoroideae</taxon>
        <taxon>Gardenieae complex</taxon>
        <taxon>Bertiereae - Coffeeae clade</taxon>
        <taxon>Coffeeae</taxon>
        <taxon>Coffea</taxon>
    </lineage>
</organism>
<name>A0A6P6TWP4_COFAR</name>
<evidence type="ECO:0000313" key="4">
    <source>
        <dbReference type="RefSeq" id="XP_027082151.1"/>
    </source>
</evidence>